<evidence type="ECO:0000256" key="6">
    <source>
        <dbReference type="ARBA" id="ARBA00022750"/>
    </source>
</evidence>
<dbReference type="SUPFAM" id="SSF54236">
    <property type="entry name" value="Ubiquitin-like"/>
    <property type="match status" value="1"/>
</dbReference>
<dbReference type="eggNOG" id="KOG0012">
    <property type="taxonomic scope" value="Eukaryota"/>
</dbReference>
<dbReference type="SMART" id="SM00213">
    <property type="entry name" value="UBQ"/>
    <property type="match status" value="1"/>
</dbReference>
<dbReference type="Proteomes" id="UP000030752">
    <property type="component" value="Unassembled WGS sequence"/>
</dbReference>
<dbReference type="InterPro" id="IPR029071">
    <property type="entry name" value="Ubiquitin-like_domsf"/>
</dbReference>
<feature type="compositionally biased region" description="Low complexity" evidence="8">
    <location>
        <begin position="86"/>
        <end position="95"/>
    </location>
</feature>
<dbReference type="GO" id="GO:0004190">
    <property type="term" value="F:aspartic-type endopeptidase activity"/>
    <property type="evidence" value="ECO:0007669"/>
    <property type="project" value="UniProtKB-KW"/>
</dbReference>
<dbReference type="InterPro" id="IPR033882">
    <property type="entry name" value="DDI1_N"/>
</dbReference>
<name>W2SEP1_CYPE1</name>
<evidence type="ECO:0000313" key="12">
    <source>
        <dbReference type="Proteomes" id="UP000030752"/>
    </source>
</evidence>
<evidence type="ECO:0000313" key="11">
    <source>
        <dbReference type="EMBL" id="ETN47162.1"/>
    </source>
</evidence>
<dbReference type="CDD" id="cd01796">
    <property type="entry name" value="Ubl_Ddi1_like"/>
    <property type="match status" value="1"/>
</dbReference>
<dbReference type="PROSITE" id="PS50053">
    <property type="entry name" value="UBIQUITIN_2"/>
    <property type="match status" value="1"/>
</dbReference>
<dbReference type="CDD" id="cd05479">
    <property type="entry name" value="RP_DDI"/>
    <property type="match status" value="1"/>
</dbReference>
<evidence type="ECO:0000256" key="8">
    <source>
        <dbReference type="SAM" id="MobiDB-lite"/>
    </source>
</evidence>
<evidence type="ECO:0000256" key="5">
    <source>
        <dbReference type="ARBA" id="ARBA00022670"/>
    </source>
</evidence>
<comment type="similarity">
    <text evidence="2">Belongs to the DDI1 family.</text>
</comment>
<keyword evidence="5" id="KW-0645">Protease</keyword>
<evidence type="ECO:0000259" key="9">
    <source>
        <dbReference type="PROSITE" id="PS50030"/>
    </source>
</evidence>
<dbReference type="GeneID" id="19968692"/>
<protein>
    <recommendedName>
        <fullName evidence="4">DNA damage-inducible protein 1</fullName>
    </recommendedName>
</protein>
<evidence type="ECO:0000256" key="7">
    <source>
        <dbReference type="ARBA" id="ARBA00022801"/>
    </source>
</evidence>
<feature type="domain" description="UBA" evidence="9">
    <location>
        <begin position="412"/>
        <end position="450"/>
    </location>
</feature>
<dbReference type="EMBL" id="KB822711">
    <property type="protein sequence ID" value="ETN47162.1"/>
    <property type="molecule type" value="Genomic_DNA"/>
</dbReference>
<keyword evidence="6" id="KW-0064">Aspartyl protease</keyword>
<dbReference type="InterPro" id="IPR021109">
    <property type="entry name" value="Peptidase_aspartic_dom_sf"/>
</dbReference>
<dbReference type="PROSITE" id="PS50030">
    <property type="entry name" value="UBA"/>
    <property type="match status" value="1"/>
</dbReference>
<evidence type="ECO:0000259" key="10">
    <source>
        <dbReference type="PROSITE" id="PS50053"/>
    </source>
</evidence>
<dbReference type="GO" id="GO:0006508">
    <property type="term" value="P:proteolysis"/>
    <property type="evidence" value="ECO:0007669"/>
    <property type="project" value="UniProtKB-KW"/>
</dbReference>
<dbReference type="PANTHER" id="PTHR12917">
    <property type="entry name" value="ASPARTYL PROTEASE DDI-RELATED"/>
    <property type="match status" value="1"/>
</dbReference>
<dbReference type="VEuPathDB" id="FungiDB:HMPREF1541_01353"/>
<dbReference type="Pfam" id="PF00240">
    <property type="entry name" value="ubiquitin"/>
    <property type="match status" value="1"/>
</dbReference>
<evidence type="ECO:0000256" key="1">
    <source>
        <dbReference type="ARBA" id="ARBA00003231"/>
    </source>
</evidence>
<dbReference type="STRING" id="1220924.W2SEP1"/>
<comment type="subunit">
    <text evidence="3">Binds ubiquitin and polyubiquitinated proteins.</text>
</comment>
<dbReference type="Pfam" id="PF09668">
    <property type="entry name" value="Asp_protease"/>
    <property type="match status" value="1"/>
</dbReference>
<gene>
    <name evidence="11" type="ORF">HMPREF1541_01353</name>
</gene>
<dbReference type="SUPFAM" id="SSF50630">
    <property type="entry name" value="Acid proteases"/>
    <property type="match status" value="1"/>
</dbReference>
<feature type="region of interest" description="Disordered" evidence="8">
    <location>
        <begin position="85"/>
        <end position="104"/>
    </location>
</feature>
<dbReference type="Gene3D" id="2.40.70.10">
    <property type="entry name" value="Acid Proteases"/>
    <property type="match status" value="1"/>
</dbReference>
<evidence type="ECO:0000256" key="3">
    <source>
        <dbReference type="ARBA" id="ARBA00011128"/>
    </source>
</evidence>
<dbReference type="InterPro" id="IPR019103">
    <property type="entry name" value="Peptidase_aspartic_DDI1-type"/>
</dbReference>
<comment type="function">
    <text evidence="1">Probable aspartic protease. May be involved in the regulation of exocytosis. Acts as a linker between the 19S proteasome and polyubiquitinated proteins via UBA domain interactions with ubiquitin for their subsequent degradation. Required for S-phase checkpoint control.</text>
</comment>
<dbReference type="RefSeq" id="XP_008711874.1">
    <property type="nucleotide sequence ID" value="XM_008713652.1"/>
</dbReference>
<evidence type="ECO:0000256" key="4">
    <source>
        <dbReference type="ARBA" id="ARBA00021491"/>
    </source>
</evidence>
<dbReference type="InterPro" id="IPR015940">
    <property type="entry name" value="UBA"/>
</dbReference>
<sequence length="450" mass="49062">MYVLQTQISVTVIDGPNNANITSDFVTLDVSPDFTFGELKALIETETNAPKASQLLSRDGQPITNDTKTLSEVGVTEGDLIALSIQPTRTTQQPQNRSGQPSPEQFRQHILSNAAVMNSVRQQDPELAAAAQDSTRFQNLFAARQRRLEEDRRQAEREMARLDNDFWNPDSQAEIEKRIKQQQIAKNIELAMEENPESFARVSMLYIDVVVNNVPIKAFVDSGAQTTIMSPDAARRCNITHLIDERYGGIARGVGTAKILGRVHHATMQLGVYQAASSFTVMEGKDVDLLLGLDMLKRHQMCIDLRENCLRVQDAKIEFLPEHQIPNMMDEALDNEPKVEGPGGTTIGAETGTVAPPPKPQESSQPAAASDSSSQPAQSSNTPAPAPQQPQQPSQQTTSAQGGSFGFGQTQAITEESIAAVMQFGVDREMAVNLLQQAGGNPDLAISLML</sequence>
<feature type="domain" description="Ubiquitin-like" evidence="10">
    <location>
        <begin position="6"/>
        <end position="86"/>
    </location>
</feature>
<dbReference type="InterPro" id="IPR000626">
    <property type="entry name" value="Ubiquitin-like_dom"/>
</dbReference>
<dbReference type="MEROPS" id="A28.A06"/>
<dbReference type="OrthoDB" id="1047367at2759"/>
<dbReference type="PANTHER" id="PTHR12917:SF1">
    <property type="entry name" value="AT13091P"/>
    <property type="match status" value="1"/>
</dbReference>
<feature type="compositionally biased region" description="Low complexity" evidence="8">
    <location>
        <begin position="391"/>
        <end position="401"/>
    </location>
</feature>
<dbReference type="FunCoup" id="W2SEP1">
    <property type="interactions" value="277"/>
</dbReference>
<organism evidence="11 12">
    <name type="scientific">Cyphellophora europaea (strain CBS 101466)</name>
    <name type="common">Phialophora europaea</name>
    <dbReference type="NCBI Taxonomy" id="1220924"/>
    <lineage>
        <taxon>Eukaryota</taxon>
        <taxon>Fungi</taxon>
        <taxon>Dikarya</taxon>
        <taxon>Ascomycota</taxon>
        <taxon>Pezizomycotina</taxon>
        <taxon>Eurotiomycetes</taxon>
        <taxon>Chaetothyriomycetidae</taxon>
        <taxon>Chaetothyriales</taxon>
        <taxon>Cyphellophoraceae</taxon>
        <taxon>Cyphellophora</taxon>
    </lineage>
</organism>
<accession>W2SEP1</accession>
<dbReference type="InParanoid" id="W2SEP1"/>
<feature type="compositionally biased region" description="Low complexity" evidence="8">
    <location>
        <begin position="361"/>
        <end position="383"/>
    </location>
</feature>
<proteinExistence type="inferred from homology"/>
<reference evidence="11 12" key="1">
    <citation type="submission" date="2013-03" db="EMBL/GenBank/DDBJ databases">
        <title>The Genome Sequence of Phialophora europaea CBS 101466.</title>
        <authorList>
            <consortium name="The Broad Institute Genomics Platform"/>
            <person name="Cuomo C."/>
            <person name="de Hoog S."/>
            <person name="Gorbushina A."/>
            <person name="Walker B."/>
            <person name="Young S.K."/>
            <person name="Zeng Q."/>
            <person name="Gargeya S."/>
            <person name="Fitzgerald M."/>
            <person name="Haas B."/>
            <person name="Abouelleil A."/>
            <person name="Allen A.W."/>
            <person name="Alvarado L."/>
            <person name="Arachchi H.M."/>
            <person name="Berlin A.M."/>
            <person name="Chapman S.B."/>
            <person name="Gainer-Dewar J."/>
            <person name="Goldberg J."/>
            <person name="Griggs A."/>
            <person name="Gujja S."/>
            <person name="Hansen M."/>
            <person name="Howarth C."/>
            <person name="Imamovic A."/>
            <person name="Ireland A."/>
            <person name="Larimer J."/>
            <person name="McCowan C."/>
            <person name="Murphy C."/>
            <person name="Pearson M."/>
            <person name="Poon T.W."/>
            <person name="Priest M."/>
            <person name="Roberts A."/>
            <person name="Saif S."/>
            <person name="Shea T."/>
            <person name="Sisk P."/>
            <person name="Sykes S."/>
            <person name="Wortman J."/>
            <person name="Nusbaum C."/>
            <person name="Birren B."/>
        </authorList>
    </citation>
    <scope>NUCLEOTIDE SEQUENCE [LARGE SCALE GENOMIC DNA]</scope>
    <source>
        <strain evidence="11 12">CBS 101466</strain>
    </source>
</reference>
<keyword evidence="12" id="KW-1185">Reference proteome</keyword>
<feature type="region of interest" description="Disordered" evidence="8">
    <location>
        <begin position="333"/>
        <end position="407"/>
    </location>
</feature>
<keyword evidence="7" id="KW-0378">Hydrolase</keyword>
<dbReference type="Gene3D" id="3.10.20.90">
    <property type="entry name" value="Phosphatidylinositol 3-kinase Catalytic Subunit, Chain A, domain 1"/>
    <property type="match status" value="1"/>
</dbReference>
<dbReference type="AlphaFoldDB" id="W2SEP1"/>
<evidence type="ECO:0000256" key="2">
    <source>
        <dbReference type="ARBA" id="ARBA00009136"/>
    </source>
</evidence>
<dbReference type="HOGENOM" id="CLU_020435_2_0_1"/>